<keyword evidence="3" id="KW-1185">Reference proteome</keyword>
<feature type="region of interest" description="Disordered" evidence="1">
    <location>
        <begin position="101"/>
        <end position="133"/>
    </location>
</feature>
<evidence type="ECO:0000313" key="3">
    <source>
        <dbReference type="Proteomes" id="UP001221898"/>
    </source>
</evidence>
<dbReference type="EMBL" id="JAINUG010000122">
    <property type="protein sequence ID" value="KAJ8394880.1"/>
    <property type="molecule type" value="Genomic_DNA"/>
</dbReference>
<name>A0AAD7S2V4_9TELE</name>
<feature type="region of interest" description="Disordered" evidence="1">
    <location>
        <begin position="46"/>
        <end position="80"/>
    </location>
</feature>
<feature type="compositionally biased region" description="Basic and acidic residues" evidence="1">
    <location>
        <begin position="124"/>
        <end position="133"/>
    </location>
</feature>
<comment type="caution">
    <text evidence="2">The sequence shown here is derived from an EMBL/GenBank/DDBJ whole genome shotgun (WGS) entry which is preliminary data.</text>
</comment>
<evidence type="ECO:0000313" key="2">
    <source>
        <dbReference type="EMBL" id="KAJ8394880.1"/>
    </source>
</evidence>
<reference evidence="2" key="1">
    <citation type="journal article" date="2023" name="Science">
        <title>Genome structures resolve the early diversification of teleost fishes.</title>
        <authorList>
            <person name="Parey E."/>
            <person name="Louis A."/>
            <person name="Montfort J."/>
            <person name="Bouchez O."/>
            <person name="Roques C."/>
            <person name="Iampietro C."/>
            <person name="Lluch J."/>
            <person name="Castinel A."/>
            <person name="Donnadieu C."/>
            <person name="Desvignes T."/>
            <person name="Floi Bucao C."/>
            <person name="Jouanno E."/>
            <person name="Wen M."/>
            <person name="Mejri S."/>
            <person name="Dirks R."/>
            <person name="Jansen H."/>
            <person name="Henkel C."/>
            <person name="Chen W.J."/>
            <person name="Zahm M."/>
            <person name="Cabau C."/>
            <person name="Klopp C."/>
            <person name="Thompson A.W."/>
            <person name="Robinson-Rechavi M."/>
            <person name="Braasch I."/>
            <person name="Lecointre G."/>
            <person name="Bobe J."/>
            <person name="Postlethwait J.H."/>
            <person name="Berthelot C."/>
            <person name="Roest Crollius H."/>
            <person name="Guiguen Y."/>
        </authorList>
    </citation>
    <scope>NUCLEOTIDE SEQUENCE</scope>
    <source>
        <strain evidence="2">NC1722</strain>
    </source>
</reference>
<proteinExistence type="predicted"/>
<organism evidence="2 3">
    <name type="scientific">Aldrovandia affinis</name>
    <dbReference type="NCBI Taxonomy" id="143900"/>
    <lineage>
        <taxon>Eukaryota</taxon>
        <taxon>Metazoa</taxon>
        <taxon>Chordata</taxon>
        <taxon>Craniata</taxon>
        <taxon>Vertebrata</taxon>
        <taxon>Euteleostomi</taxon>
        <taxon>Actinopterygii</taxon>
        <taxon>Neopterygii</taxon>
        <taxon>Teleostei</taxon>
        <taxon>Notacanthiformes</taxon>
        <taxon>Halosauridae</taxon>
        <taxon>Aldrovandia</taxon>
    </lineage>
</organism>
<protein>
    <submittedName>
        <fullName evidence="2">Uncharacterized protein</fullName>
    </submittedName>
</protein>
<gene>
    <name evidence="2" type="ORF">AAFF_G00042350</name>
</gene>
<dbReference type="AlphaFoldDB" id="A0AAD7S2V4"/>
<feature type="region of interest" description="Disordered" evidence="1">
    <location>
        <begin position="1"/>
        <end position="26"/>
    </location>
</feature>
<evidence type="ECO:0000256" key="1">
    <source>
        <dbReference type="SAM" id="MobiDB-lite"/>
    </source>
</evidence>
<accession>A0AAD7S2V4</accession>
<sequence>MKETKSGYEFQRSSYRSGRPTRSRSAAWHVGGQISLLIKASPAGTPLDRWHIHAPSPSPLGHQRSNARGLEGRSLPPDRPSRLAARVAWAAVYSGSELMRDRSETELSNVTQALCDPPETRNQGSEDTRRETV</sequence>
<dbReference type="Proteomes" id="UP001221898">
    <property type="component" value="Unassembled WGS sequence"/>
</dbReference>